<keyword evidence="2" id="KW-1185">Reference proteome</keyword>
<accession>A0A918JYG4</accession>
<dbReference type="RefSeq" id="WP_027412994.1">
    <property type="nucleotide sequence ID" value="NZ_BMWS01000025.1"/>
</dbReference>
<dbReference type="Pfam" id="PF09844">
    <property type="entry name" value="DUF2071"/>
    <property type="match status" value="1"/>
</dbReference>
<gene>
    <name evidence="1" type="ORF">GCM10007384_31460</name>
</gene>
<dbReference type="Proteomes" id="UP000601108">
    <property type="component" value="Unassembled WGS sequence"/>
</dbReference>
<evidence type="ECO:0008006" key="3">
    <source>
        <dbReference type="Google" id="ProtNLM"/>
    </source>
</evidence>
<protein>
    <recommendedName>
        <fullName evidence="3">DUF2071 domain-containing protein</fullName>
    </recommendedName>
</protein>
<name>A0A918JYG4_9FLAO</name>
<organism evidence="1 2">
    <name type="scientific">Aquimarina muelleri</name>
    <dbReference type="NCBI Taxonomy" id="279356"/>
    <lineage>
        <taxon>Bacteria</taxon>
        <taxon>Pseudomonadati</taxon>
        <taxon>Bacteroidota</taxon>
        <taxon>Flavobacteriia</taxon>
        <taxon>Flavobacteriales</taxon>
        <taxon>Flavobacteriaceae</taxon>
        <taxon>Aquimarina</taxon>
    </lineage>
</organism>
<evidence type="ECO:0000313" key="2">
    <source>
        <dbReference type="Proteomes" id="UP000601108"/>
    </source>
</evidence>
<dbReference type="AlphaFoldDB" id="A0A918JYG4"/>
<dbReference type="EMBL" id="BMWS01000025">
    <property type="protein sequence ID" value="GGX27930.1"/>
    <property type="molecule type" value="Genomic_DNA"/>
</dbReference>
<proteinExistence type="predicted"/>
<evidence type="ECO:0000313" key="1">
    <source>
        <dbReference type="EMBL" id="GGX27930.1"/>
    </source>
</evidence>
<reference evidence="1 2" key="1">
    <citation type="journal article" date="2014" name="Int. J. Syst. Evol. Microbiol.">
        <title>Complete genome sequence of Corynebacterium casei LMG S-19264T (=DSM 44701T), isolated from a smear-ripened cheese.</title>
        <authorList>
            <consortium name="US DOE Joint Genome Institute (JGI-PGF)"/>
            <person name="Walter F."/>
            <person name="Albersmeier A."/>
            <person name="Kalinowski J."/>
            <person name="Ruckert C."/>
        </authorList>
    </citation>
    <scope>NUCLEOTIDE SEQUENCE [LARGE SCALE GENOMIC DNA]</scope>
    <source>
        <strain evidence="1 2">KCTC 12285</strain>
    </source>
</reference>
<comment type="caution">
    <text evidence="1">The sequence shown here is derived from an EMBL/GenBank/DDBJ whole genome shotgun (WGS) entry which is preliminary data.</text>
</comment>
<dbReference type="InterPro" id="IPR018644">
    <property type="entry name" value="DUF2071"/>
</dbReference>
<sequence>MKIPKIKGIMDRRILINYQVDKEVLENYLPKPFTPKLINGKGIAGICLIRLKEIRPKGFPKQIGISSENGAHRIAVEWNENGKLKEGVYIPRRDSSSKLNSFAGGAIFPGIHHLAKFTVSESNGNYNVAFISNDETYLSIEASETNNWNKESVFENLNCVSDFFENGAIGYSPDKNDFEGLELITHHWKVSLLEVKKVESSFFENTDIFPKGSVKFDNALLMTDIKHEWRKLKKIKSP</sequence>